<protein>
    <recommendedName>
        <fullName evidence="5">Peptidase C14 caspase domain-containing protein</fullName>
    </recommendedName>
</protein>
<reference evidence="6 7" key="1">
    <citation type="journal article" date="2016" name="Mol. Biol. Evol.">
        <title>Comparative Genomics of Early-Diverging Mushroom-Forming Fungi Provides Insights into the Origins of Lignocellulose Decay Capabilities.</title>
        <authorList>
            <person name="Nagy L.G."/>
            <person name="Riley R."/>
            <person name="Tritt A."/>
            <person name="Adam C."/>
            <person name="Daum C."/>
            <person name="Floudas D."/>
            <person name="Sun H."/>
            <person name="Yadav J.S."/>
            <person name="Pangilinan J."/>
            <person name="Larsson K.H."/>
            <person name="Matsuura K."/>
            <person name="Barry K."/>
            <person name="Labutti K."/>
            <person name="Kuo R."/>
            <person name="Ohm R.A."/>
            <person name="Bhattacharya S.S."/>
            <person name="Shirouzu T."/>
            <person name="Yoshinaga Y."/>
            <person name="Martin F.M."/>
            <person name="Grigoriev I.V."/>
            <person name="Hibbett D.S."/>
        </authorList>
    </citation>
    <scope>NUCLEOTIDE SEQUENCE [LARGE SCALE GENOMIC DNA]</scope>
    <source>
        <strain evidence="6 7">CBS 109695</strain>
    </source>
</reference>
<evidence type="ECO:0000256" key="2">
    <source>
        <dbReference type="ARBA" id="ARBA00022703"/>
    </source>
</evidence>
<dbReference type="Proteomes" id="UP000076532">
    <property type="component" value="Unassembled WGS sequence"/>
</dbReference>
<evidence type="ECO:0000259" key="5">
    <source>
        <dbReference type="Pfam" id="PF00656"/>
    </source>
</evidence>
<keyword evidence="3" id="KW-0645">Protease</keyword>
<accession>A0A166D5C0</accession>
<dbReference type="PANTHER" id="PTHR48104">
    <property type="entry name" value="METACASPASE-4"/>
    <property type="match status" value="1"/>
</dbReference>
<feature type="region of interest" description="Disordered" evidence="4">
    <location>
        <begin position="1"/>
        <end position="200"/>
    </location>
</feature>
<comment type="similarity">
    <text evidence="1">Belongs to the peptidase C14B family.</text>
</comment>
<dbReference type="Pfam" id="PF00656">
    <property type="entry name" value="Peptidase_C14"/>
    <property type="match status" value="1"/>
</dbReference>
<organism evidence="6 7">
    <name type="scientific">Athelia psychrophila</name>
    <dbReference type="NCBI Taxonomy" id="1759441"/>
    <lineage>
        <taxon>Eukaryota</taxon>
        <taxon>Fungi</taxon>
        <taxon>Dikarya</taxon>
        <taxon>Basidiomycota</taxon>
        <taxon>Agaricomycotina</taxon>
        <taxon>Agaricomycetes</taxon>
        <taxon>Agaricomycetidae</taxon>
        <taxon>Atheliales</taxon>
        <taxon>Atheliaceae</taxon>
        <taxon>Athelia</taxon>
    </lineage>
</organism>
<evidence type="ECO:0000313" key="6">
    <source>
        <dbReference type="EMBL" id="KZP14335.1"/>
    </source>
</evidence>
<dbReference type="SUPFAM" id="SSF52129">
    <property type="entry name" value="Caspase-like"/>
    <property type="match status" value="1"/>
</dbReference>
<dbReference type="OrthoDB" id="3223806at2759"/>
<evidence type="ECO:0000313" key="7">
    <source>
        <dbReference type="Proteomes" id="UP000076532"/>
    </source>
</evidence>
<dbReference type="GO" id="GO:0004197">
    <property type="term" value="F:cysteine-type endopeptidase activity"/>
    <property type="evidence" value="ECO:0007669"/>
    <property type="project" value="InterPro"/>
</dbReference>
<evidence type="ECO:0000256" key="1">
    <source>
        <dbReference type="ARBA" id="ARBA00009005"/>
    </source>
</evidence>
<dbReference type="Gene3D" id="3.40.50.12660">
    <property type="match status" value="1"/>
</dbReference>
<gene>
    <name evidence="6" type="ORF">FIBSPDRAFT_921414</name>
</gene>
<evidence type="ECO:0000256" key="3">
    <source>
        <dbReference type="ARBA" id="ARBA00022807"/>
    </source>
</evidence>
<dbReference type="EMBL" id="KV417619">
    <property type="protein sequence ID" value="KZP14335.1"/>
    <property type="molecule type" value="Genomic_DNA"/>
</dbReference>
<keyword evidence="2" id="KW-0053">Apoptosis</keyword>
<dbReference type="InterPro" id="IPR050452">
    <property type="entry name" value="Metacaspase"/>
</dbReference>
<dbReference type="GO" id="GO:0005737">
    <property type="term" value="C:cytoplasm"/>
    <property type="evidence" value="ECO:0007669"/>
    <property type="project" value="TreeGrafter"/>
</dbReference>
<keyword evidence="3" id="KW-0378">Hydrolase</keyword>
<dbReference type="InterPro" id="IPR011600">
    <property type="entry name" value="Pept_C14_caspase"/>
</dbReference>
<dbReference type="GO" id="GO:0006915">
    <property type="term" value="P:apoptotic process"/>
    <property type="evidence" value="ECO:0007669"/>
    <property type="project" value="UniProtKB-KW"/>
</dbReference>
<feature type="compositionally biased region" description="Low complexity" evidence="4">
    <location>
        <begin position="39"/>
        <end position="51"/>
    </location>
</feature>
<feature type="compositionally biased region" description="Basic and acidic residues" evidence="4">
    <location>
        <begin position="246"/>
        <end position="285"/>
    </location>
</feature>
<keyword evidence="3" id="KW-0788">Thiol protease</keyword>
<feature type="compositionally biased region" description="Pro residues" evidence="4">
    <location>
        <begin position="25"/>
        <end position="35"/>
    </location>
</feature>
<dbReference type="GO" id="GO:0006508">
    <property type="term" value="P:proteolysis"/>
    <property type="evidence" value="ECO:0007669"/>
    <property type="project" value="InterPro"/>
</dbReference>
<feature type="compositionally biased region" description="Basic and acidic residues" evidence="4">
    <location>
        <begin position="84"/>
        <end position="103"/>
    </location>
</feature>
<feature type="compositionally biased region" description="Low complexity" evidence="4">
    <location>
        <begin position="122"/>
        <end position="133"/>
    </location>
</feature>
<name>A0A166D5C0_9AGAM</name>
<feature type="compositionally biased region" description="Polar residues" evidence="4">
    <location>
        <begin position="144"/>
        <end position="160"/>
    </location>
</feature>
<proteinExistence type="inferred from homology"/>
<feature type="region of interest" description="Disordered" evidence="4">
    <location>
        <begin position="309"/>
        <end position="349"/>
    </location>
</feature>
<feature type="domain" description="Peptidase C14 caspase" evidence="5">
    <location>
        <begin position="376"/>
        <end position="654"/>
    </location>
</feature>
<dbReference type="AlphaFoldDB" id="A0A166D5C0"/>
<keyword evidence="7" id="KW-1185">Reference proteome</keyword>
<feature type="compositionally biased region" description="Polar residues" evidence="4">
    <location>
        <begin position="74"/>
        <end position="83"/>
    </location>
</feature>
<evidence type="ECO:0000256" key="4">
    <source>
        <dbReference type="SAM" id="MobiDB-lite"/>
    </source>
</evidence>
<dbReference type="PANTHER" id="PTHR48104:SF30">
    <property type="entry name" value="METACASPASE-1"/>
    <property type="match status" value="1"/>
</dbReference>
<sequence length="668" mass="75093">MSSDARSEIAIPVPPPRRRGSSRYPPMPTSSPPFYDPNGTGTAGISSAAGSRPRTSKDPVRSARSPGLGAQVPGTASGSTSAPEQREKGGPAPEYREKGPGYRERRRLPVQGHPEYEVIVNRQQQQQHQPFPQQRERRPQLQQGSGQFVNHGSGDPNVNLNPGFALPHGEHHQRPEHHHRSEHRTHTTHTHHRSRTTSQTQALAPIYQREPPHIIVQGPEGQHHESHHRRRAHSQSPGQQPPQYEPRQESRSHSREHQSHSHSREHQSRSHSREHQNRSHSREHQNQPPRRPRTTSSSRYIDHAAHVQHSPLPEPVLLPQPADRQSPPRYPTQQGQGQRQHAYPEPPAEARRIRRQTLPGGQVLDQTYQYSKCTGRKRALFVGINYKGLPNELEGCVNDAKNMCKFMMNRHGYKAEDIVLLTDDSEHARQLPTKKNITDAMRWLVRGAKAHDSLFFHYSGHGGQTRDLDGDEIDGYDEVIFPVDYLTAGHLVDDEMNKLLVRRLPRACRLTAVFDSCHSGTALGTFNHCHSYAGSYLSISRFGLCGISTYTFAHNAHTKPFGQYHSNGRLKGHQVMAGARVSKATEGDVISFSACKDDQTSADTQEQGVAVGAMSYAFMLSLHQNPNQSYTGLLKSIREILIRKYSQKCQLSSSHPIIPRKICTLDKN</sequence>
<dbReference type="InterPro" id="IPR029030">
    <property type="entry name" value="Caspase-like_dom_sf"/>
</dbReference>
<feature type="region of interest" description="Disordered" evidence="4">
    <location>
        <begin position="216"/>
        <end position="297"/>
    </location>
</feature>
<feature type="compositionally biased region" description="Basic residues" evidence="4">
    <location>
        <begin position="174"/>
        <end position="195"/>
    </location>
</feature>